<dbReference type="InterPro" id="IPR003749">
    <property type="entry name" value="ThiS/MoaD-like"/>
</dbReference>
<organism evidence="1 2">
    <name type="scientific">Methanoplanus endosymbiosus</name>
    <dbReference type="NCBI Taxonomy" id="33865"/>
    <lineage>
        <taxon>Archaea</taxon>
        <taxon>Methanobacteriati</taxon>
        <taxon>Methanobacteriota</taxon>
        <taxon>Stenosarchaea group</taxon>
        <taxon>Methanomicrobia</taxon>
        <taxon>Methanomicrobiales</taxon>
        <taxon>Methanomicrobiaceae</taxon>
        <taxon>Methanoplanus</taxon>
    </lineage>
</organism>
<reference evidence="1" key="1">
    <citation type="submission" date="2022-04" db="EMBL/GenBank/DDBJ databases">
        <title>Complete genome of Methanoplanus endosymbiosus DSM 3599.</title>
        <authorList>
            <person name="Chen S.-C."/>
            <person name="You Y.-T."/>
            <person name="Zhou Y.-Z."/>
            <person name="Lai M.-C."/>
        </authorList>
    </citation>
    <scope>NUCLEOTIDE SEQUENCE</scope>
    <source>
        <strain evidence="1">DSM 3599</strain>
    </source>
</reference>
<dbReference type="KEGG" id="mend:L6E24_08470"/>
<dbReference type="RefSeq" id="WP_257741568.1">
    <property type="nucleotide sequence ID" value="NZ_CP096115.1"/>
</dbReference>
<dbReference type="CDD" id="cd17040">
    <property type="entry name" value="Ubl_MoaD_like"/>
    <property type="match status" value="1"/>
</dbReference>
<accession>A0A9E7PK28</accession>
<protein>
    <submittedName>
        <fullName evidence="1">MoaD/ThiS family protein</fullName>
    </submittedName>
</protein>
<proteinExistence type="predicted"/>
<dbReference type="GeneID" id="74307730"/>
<name>A0A9E7PK28_9EURY</name>
<gene>
    <name evidence="1" type="ORF">L6E24_08470</name>
</gene>
<sequence length="90" mass="9976">MKVEFQAFARYKDVFGPGGEVKLPEGTTIKGALLIFAEEKKSRETLFYGDELRDDVLIMLNRQRVDAESADGIIPEDGDKIIIYPPVSGG</sequence>
<dbReference type="InterPro" id="IPR012675">
    <property type="entry name" value="Beta-grasp_dom_sf"/>
</dbReference>
<dbReference type="AlphaFoldDB" id="A0A9E7PK28"/>
<dbReference type="Pfam" id="PF02597">
    <property type="entry name" value="ThiS"/>
    <property type="match status" value="1"/>
</dbReference>
<dbReference type="EMBL" id="CP096115">
    <property type="protein sequence ID" value="UUX91414.1"/>
    <property type="molecule type" value="Genomic_DNA"/>
</dbReference>
<dbReference type="InterPro" id="IPR016155">
    <property type="entry name" value="Mopterin_synth/thiamin_S_b"/>
</dbReference>
<evidence type="ECO:0000313" key="2">
    <source>
        <dbReference type="Proteomes" id="UP001060368"/>
    </source>
</evidence>
<evidence type="ECO:0000313" key="1">
    <source>
        <dbReference type="EMBL" id="UUX91414.1"/>
    </source>
</evidence>
<dbReference type="SUPFAM" id="SSF54285">
    <property type="entry name" value="MoaD/ThiS"/>
    <property type="match status" value="1"/>
</dbReference>
<keyword evidence="2" id="KW-1185">Reference proteome</keyword>
<dbReference type="Gene3D" id="3.10.20.30">
    <property type="match status" value="1"/>
</dbReference>
<dbReference type="Proteomes" id="UP001060368">
    <property type="component" value="Chromosome"/>
</dbReference>